<feature type="non-terminal residue" evidence="3">
    <location>
        <position position="345"/>
    </location>
</feature>
<dbReference type="GO" id="GO:0005634">
    <property type="term" value="C:nucleus"/>
    <property type="evidence" value="ECO:0007669"/>
    <property type="project" value="TreeGrafter"/>
</dbReference>
<dbReference type="Gene3D" id="2.60.120.650">
    <property type="entry name" value="Cupin"/>
    <property type="match status" value="1"/>
</dbReference>
<evidence type="ECO:0000313" key="3">
    <source>
        <dbReference type="EMBL" id="JAT71761.1"/>
    </source>
</evidence>
<dbReference type="EMBL" id="GDKF01006861">
    <property type="protein sequence ID" value="JAT71761.1"/>
    <property type="molecule type" value="Transcribed_RNA"/>
</dbReference>
<accession>A0A1D1ZY32</accession>
<dbReference type="InterPro" id="IPR003349">
    <property type="entry name" value="JmjN"/>
</dbReference>
<organism evidence="3">
    <name type="scientific">Auxenochlorella protothecoides</name>
    <name type="common">Green microalga</name>
    <name type="synonym">Chlorella protothecoides</name>
    <dbReference type="NCBI Taxonomy" id="3075"/>
    <lineage>
        <taxon>Eukaryota</taxon>
        <taxon>Viridiplantae</taxon>
        <taxon>Chlorophyta</taxon>
        <taxon>core chlorophytes</taxon>
        <taxon>Trebouxiophyceae</taxon>
        <taxon>Chlorellales</taxon>
        <taxon>Chlorellaceae</taxon>
        <taxon>Auxenochlorella</taxon>
    </lineage>
</organism>
<reference evidence="3" key="1">
    <citation type="submission" date="2015-08" db="EMBL/GenBank/DDBJ databases">
        <authorList>
            <person name="Babu N.S."/>
            <person name="Beckwith C.J."/>
            <person name="Beseler K.G."/>
            <person name="Brison A."/>
            <person name="Carone J.V."/>
            <person name="Caskin T.P."/>
            <person name="Diamond M."/>
            <person name="Durham M.E."/>
            <person name="Foxe J.M."/>
            <person name="Go M."/>
            <person name="Henderson B.A."/>
            <person name="Jones I.B."/>
            <person name="McGettigan J.A."/>
            <person name="Micheletti S.J."/>
            <person name="Nasrallah M.E."/>
            <person name="Ortiz D."/>
            <person name="Piller C.R."/>
            <person name="Privatt S.R."/>
            <person name="Schneider S.L."/>
            <person name="Sharp S."/>
            <person name="Smith T.C."/>
            <person name="Stanton J.D."/>
            <person name="Ullery H.E."/>
            <person name="Wilson R.J."/>
            <person name="Serrano M.G."/>
            <person name="Buck G."/>
            <person name="Lee V."/>
            <person name="Wang Y."/>
            <person name="Carvalho R."/>
            <person name="Voegtly L."/>
            <person name="Shi R."/>
            <person name="Duckworth R."/>
            <person name="Johnson A."/>
            <person name="Loviza R."/>
            <person name="Walstead R."/>
            <person name="Shah Z."/>
            <person name="Kiflezghi M."/>
            <person name="Wade K."/>
            <person name="Ball S.L."/>
            <person name="Bradley K.W."/>
            <person name="Asai D.J."/>
            <person name="Bowman C.A."/>
            <person name="Russell D.A."/>
            <person name="Pope W.H."/>
            <person name="Jacobs-Sera D."/>
            <person name="Hendrix R.W."/>
            <person name="Hatfull G.F."/>
        </authorList>
    </citation>
    <scope>NUCLEOTIDE SEQUENCE</scope>
</reference>
<dbReference type="PROSITE" id="PS51183">
    <property type="entry name" value="JMJN"/>
    <property type="match status" value="1"/>
</dbReference>
<dbReference type="SMART" id="SM00545">
    <property type="entry name" value="JmjN"/>
    <property type="match status" value="1"/>
</dbReference>
<dbReference type="GO" id="GO:0000785">
    <property type="term" value="C:chromatin"/>
    <property type="evidence" value="ECO:0007669"/>
    <property type="project" value="TreeGrafter"/>
</dbReference>
<sequence>MLSSNAPERRSRPNTLTKLPSVNMRGSPSEAVDHRRSQHCRKSWSLSNVDGRGVPGMQHTTSPANVECLCMGRCRNDIILDRSFLCRFTTPACWRNMRAHPGPQRGPKASPDAPAREAQAPMEGSGRRSRRQHKLDVAIQRHQEQEAWLSTLPDAPTYRPSAEEWGDPLAYIRSIQPEASLAGIALIHAPVAPALAPGRVLADVPGFRFTTRIQALGRQRWTAWDSVRFEEGDREYTLEEFAAEAAAAEAAWYGGLAGPLPPRTAECEYWALQSSPNSGKIVEYGNDVEGTAFHPCDPLGATKWNLNVLPHEPASVLRHCHAHVPGVTSPMLYVGRLFSAFAWHV</sequence>
<feature type="region of interest" description="Disordered" evidence="1">
    <location>
        <begin position="98"/>
        <end position="134"/>
    </location>
</feature>
<proteinExistence type="predicted"/>
<evidence type="ECO:0000256" key="1">
    <source>
        <dbReference type="SAM" id="MobiDB-lite"/>
    </source>
</evidence>
<name>A0A1D1ZY32_AUXPR</name>
<feature type="domain" description="JmjN" evidence="2">
    <location>
        <begin position="155"/>
        <end position="196"/>
    </location>
</feature>
<gene>
    <name evidence="3" type="ORF">g.87380</name>
</gene>
<dbReference type="PANTHER" id="PTHR10694">
    <property type="entry name" value="LYSINE-SPECIFIC DEMETHYLASE"/>
    <property type="match status" value="1"/>
</dbReference>
<dbReference type="Pfam" id="PF02375">
    <property type="entry name" value="JmjN"/>
    <property type="match status" value="1"/>
</dbReference>
<evidence type="ECO:0000259" key="2">
    <source>
        <dbReference type="PROSITE" id="PS51183"/>
    </source>
</evidence>
<dbReference type="GO" id="GO:0010468">
    <property type="term" value="P:regulation of gene expression"/>
    <property type="evidence" value="ECO:0007669"/>
    <property type="project" value="TreeGrafter"/>
</dbReference>
<dbReference type="GO" id="GO:0032452">
    <property type="term" value="F:histone demethylase activity"/>
    <property type="evidence" value="ECO:0007669"/>
    <property type="project" value="TreeGrafter"/>
</dbReference>
<dbReference type="AlphaFoldDB" id="A0A1D1ZY32"/>
<feature type="region of interest" description="Disordered" evidence="1">
    <location>
        <begin position="1"/>
        <end position="38"/>
    </location>
</feature>
<feature type="compositionally biased region" description="Polar residues" evidence="1">
    <location>
        <begin position="13"/>
        <end position="26"/>
    </location>
</feature>
<protein>
    <recommendedName>
        <fullName evidence="2">JmjN domain-containing protein</fullName>
    </recommendedName>
</protein>